<proteinExistence type="predicted"/>
<feature type="signal peptide" evidence="2">
    <location>
        <begin position="1"/>
        <end position="21"/>
    </location>
</feature>
<keyword evidence="2" id="KW-0732">Signal</keyword>
<dbReference type="InterPro" id="IPR008969">
    <property type="entry name" value="CarboxyPept-like_regulatory"/>
</dbReference>
<gene>
    <name evidence="3" type="ORF">HELGO_WM16920</name>
</gene>
<dbReference type="SUPFAM" id="SSF49464">
    <property type="entry name" value="Carboxypeptidase regulatory domain-like"/>
    <property type="match status" value="1"/>
</dbReference>
<feature type="compositionally biased region" description="Polar residues" evidence="1">
    <location>
        <begin position="425"/>
        <end position="436"/>
    </location>
</feature>
<dbReference type="Gene3D" id="2.60.40.1120">
    <property type="entry name" value="Carboxypeptidase-like, regulatory domain"/>
    <property type="match status" value="1"/>
</dbReference>
<feature type="region of interest" description="Disordered" evidence="1">
    <location>
        <begin position="409"/>
        <end position="436"/>
    </location>
</feature>
<sequence>MRNLKNLFSFLILAITLSFTACTPEVTTVNISGTVSDGTTGLDGVTVTASSGETTTTETSGTYTITASKEGTLTFTVVGYTSKTIDINSQTNIDVTLTEDPWVTSFEDNGNSHMDPQFPSNSIIPSITLSASVSTDTWFSQTATYKGAVALAFGAPWYDNWSFYSRIVNGNTTSAALITTGKTIVNVTDAWMQAQGNSLTWTPNNIYVLEGFVFVGTGQTLNIDAGTIIQGKAGTGANASALIVARGGVINAIGTAAAPIIFTYDGDNGGSSASDRGKWGGLILLGAAGLNSTPGETQIEGIPTSETRGLYGGTDNADNSGTLRYVSIRHGGSNIGNDNEINGLTLGGVGSGTTLEYIEIVANKDDGIEWFGGTANAKYLIAAYCGDDALDYDEGYRGKNQFIIIHQDPATSSADRGGEHDGGTSPETGTPFATPQFWNVTSSGNSTSKAITFRDNAGGQYHNSIFMNFGKGIDIEDLEGQDQDSYKQFLDGNLKISNSVFFNIGAGTTGKELFTVSN</sequence>
<protein>
    <submittedName>
        <fullName evidence="3">Uncharacterized protein</fullName>
    </submittedName>
</protein>
<accession>A0A6S6T001</accession>
<dbReference type="PANTHER" id="PTHR41339:SF1">
    <property type="entry name" value="SECRETED PROTEIN"/>
    <property type="match status" value="1"/>
</dbReference>
<reference evidence="3" key="1">
    <citation type="submission" date="2020-01" db="EMBL/GenBank/DDBJ databases">
        <authorList>
            <person name="Meier V. D."/>
            <person name="Meier V D."/>
        </authorList>
    </citation>
    <scope>NUCLEOTIDE SEQUENCE</scope>
    <source>
        <strain evidence="3">HLG_WM_MAG_10</strain>
    </source>
</reference>
<name>A0A6S6T001_9BACT</name>
<evidence type="ECO:0000313" key="3">
    <source>
        <dbReference type="EMBL" id="CAA6816341.1"/>
    </source>
</evidence>
<evidence type="ECO:0000256" key="2">
    <source>
        <dbReference type="SAM" id="SignalP"/>
    </source>
</evidence>
<organism evidence="3">
    <name type="scientific">uncultured Aureispira sp</name>
    <dbReference type="NCBI Taxonomy" id="1331704"/>
    <lineage>
        <taxon>Bacteria</taxon>
        <taxon>Pseudomonadati</taxon>
        <taxon>Bacteroidota</taxon>
        <taxon>Saprospiria</taxon>
        <taxon>Saprospirales</taxon>
        <taxon>Saprospiraceae</taxon>
        <taxon>Aureispira</taxon>
        <taxon>environmental samples</taxon>
    </lineage>
</organism>
<feature type="chain" id="PRO_5027681139" evidence="2">
    <location>
        <begin position="22"/>
        <end position="518"/>
    </location>
</feature>
<dbReference type="Pfam" id="PF13715">
    <property type="entry name" value="CarbopepD_reg_2"/>
    <property type="match status" value="1"/>
</dbReference>
<dbReference type="PROSITE" id="PS51257">
    <property type="entry name" value="PROKAR_LIPOPROTEIN"/>
    <property type="match status" value="1"/>
</dbReference>
<dbReference type="PANTHER" id="PTHR41339">
    <property type="entry name" value="LIPL48"/>
    <property type="match status" value="1"/>
</dbReference>
<dbReference type="EMBL" id="CACVAQ010000235">
    <property type="protein sequence ID" value="CAA6816341.1"/>
    <property type="molecule type" value="Genomic_DNA"/>
</dbReference>
<dbReference type="AlphaFoldDB" id="A0A6S6T001"/>
<evidence type="ECO:0000256" key="1">
    <source>
        <dbReference type="SAM" id="MobiDB-lite"/>
    </source>
</evidence>